<protein>
    <submittedName>
        <fullName evidence="1">MORN repeat variant</fullName>
    </submittedName>
</protein>
<dbReference type="RefSeq" id="WP_073275722.1">
    <property type="nucleotide sequence ID" value="NZ_FRAC01000010.1"/>
</dbReference>
<dbReference type="EMBL" id="FRAC01000010">
    <property type="protein sequence ID" value="SHK29307.1"/>
    <property type="molecule type" value="Genomic_DNA"/>
</dbReference>
<proteinExistence type="predicted"/>
<name>A0A1M6RAG3_9FIRM</name>
<dbReference type="InterPro" id="IPR011652">
    <property type="entry name" value="MORN_2"/>
</dbReference>
<dbReference type="Proteomes" id="UP000184386">
    <property type="component" value="Unassembled WGS sequence"/>
</dbReference>
<evidence type="ECO:0000313" key="2">
    <source>
        <dbReference type="Proteomes" id="UP000184386"/>
    </source>
</evidence>
<accession>A0A1M6RAG3</accession>
<organism evidence="1 2">
    <name type="scientific">Anaerocolumna jejuensis DSM 15929</name>
    <dbReference type="NCBI Taxonomy" id="1121322"/>
    <lineage>
        <taxon>Bacteria</taxon>
        <taxon>Bacillati</taxon>
        <taxon>Bacillota</taxon>
        <taxon>Clostridia</taxon>
        <taxon>Lachnospirales</taxon>
        <taxon>Lachnospiraceae</taxon>
        <taxon>Anaerocolumna</taxon>
    </lineage>
</organism>
<keyword evidence="2" id="KW-1185">Reference proteome</keyword>
<dbReference type="Pfam" id="PF07661">
    <property type="entry name" value="MORN_2"/>
    <property type="match status" value="1"/>
</dbReference>
<reference evidence="1 2" key="1">
    <citation type="submission" date="2016-11" db="EMBL/GenBank/DDBJ databases">
        <authorList>
            <person name="Jaros S."/>
            <person name="Januszkiewicz K."/>
            <person name="Wedrychowicz H."/>
        </authorList>
    </citation>
    <scope>NUCLEOTIDE SEQUENCE [LARGE SCALE GENOMIC DNA]</scope>
    <source>
        <strain evidence="1 2">DSM 15929</strain>
    </source>
</reference>
<evidence type="ECO:0000313" key="1">
    <source>
        <dbReference type="EMBL" id="SHK29307.1"/>
    </source>
</evidence>
<gene>
    <name evidence="1" type="ORF">SAMN02745136_02202</name>
</gene>
<dbReference type="OrthoDB" id="594021at2"/>
<dbReference type="AlphaFoldDB" id="A0A1M6RAG3"/>
<dbReference type="STRING" id="1121322.SAMN02745136_02202"/>
<sequence>MVIEEKYNMKGITSYTTYLSGKIKDCILEEYNEICIGQHRFIPRFHKPDERSRENKAISFYESGKVKSIALDERAEVLTPLGLIPAELITFYENGAIDSVFPLNGQIGFGWSEKDEEQLLEEVEFRFPFAGFTTKIIGLRFYQNGNPKSLILWPGKRIEIKTPAGAYPVRIGFRLYENGAVESFEPAVPVSVETSIGTIIAFDQNAMGMDADFNSVKFYPDGSLKSLSTNSDIVVNKISAAGRNVIYQQLRLDMMTGDMVKVPVVISFQENQVTIDNAVEKLTFPIDDSKFLFLYDGSYKEKKCSPGSDCSGCGASCM</sequence>